<gene>
    <name evidence="1" type="ORF">H5410_046657</name>
</gene>
<protein>
    <submittedName>
        <fullName evidence="1">Uncharacterized protein</fullName>
    </submittedName>
</protein>
<evidence type="ECO:0000313" key="2">
    <source>
        <dbReference type="Proteomes" id="UP000824120"/>
    </source>
</evidence>
<dbReference type="EMBL" id="JACXVP010000009">
    <property type="protein sequence ID" value="KAG5586223.1"/>
    <property type="molecule type" value="Genomic_DNA"/>
</dbReference>
<reference evidence="1 2" key="1">
    <citation type="submission" date="2020-09" db="EMBL/GenBank/DDBJ databases">
        <title>De no assembly of potato wild relative species, Solanum commersonii.</title>
        <authorList>
            <person name="Cho K."/>
        </authorList>
    </citation>
    <scope>NUCLEOTIDE SEQUENCE [LARGE SCALE GENOMIC DNA]</scope>
    <source>
        <strain evidence="1">LZ3.2</strain>
        <tissue evidence="1">Leaf</tissue>
    </source>
</reference>
<dbReference type="Proteomes" id="UP000824120">
    <property type="component" value="Chromosome 9"/>
</dbReference>
<comment type="caution">
    <text evidence="1">The sequence shown here is derived from an EMBL/GenBank/DDBJ whole genome shotgun (WGS) entry which is preliminary data.</text>
</comment>
<organism evidence="1 2">
    <name type="scientific">Solanum commersonii</name>
    <name type="common">Commerson's wild potato</name>
    <name type="synonym">Commerson's nightshade</name>
    <dbReference type="NCBI Taxonomy" id="4109"/>
    <lineage>
        <taxon>Eukaryota</taxon>
        <taxon>Viridiplantae</taxon>
        <taxon>Streptophyta</taxon>
        <taxon>Embryophyta</taxon>
        <taxon>Tracheophyta</taxon>
        <taxon>Spermatophyta</taxon>
        <taxon>Magnoliopsida</taxon>
        <taxon>eudicotyledons</taxon>
        <taxon>Gunneridae</taxon>
        <taxon>Pentapetalae</taxon>
        <taxon>asterids</taxon>
        <taxon>lamiids</taxon>
        <taxon>Solanales</taxon>
        <taxon>Solanaceae</taxon>
        <taxon>Solanoideae</taxon>
        <taxon>Solaneae</taxon>
        <taxon>Solanum</taxon>
    </lineage>
</organism>
<name>A0A9J5XF16_SOLCO</name>
<accession>A0A9J5XF16</accession>
<keyword evidence="2" id="KW-1185">Reference proteome</keyword>
<dbReference type="AlphaFoldDB" id="A0A9J5XF16"/>
<sequence>MLMVSAMMIRDSSSESDAMVGTSPLTQYYVHPGVSPPPVAKPNVTPALAPGQRDILGRVMIESNRSS</sequence>
<evidence type="ECO:0000313" key="1">
    <source>
        <dbReference type="EMBL" id="KAG5586223.1"/>
    </source>
</evidence>
<proteinExistence type="predicted"/>